<keyword evidence="2" id="KW-1185">Reference proteome</keyword>
<dbReference type="EMBL" id="MU277239">
    <property type="protein sequence ID" value="KAI0058059.1"/>
    <property type="molecule type" value="Genomic_DNA"/>
</dbReference>
<accession>A0ACB8SNC3</accession>
<reference evidence="1" key="1">
    <citation type="submission" date="2021-03" db="EMBL/GenBank/DDBJ databases">
        <authorList>
            <consortium name="DOE Joint Genome Institute"/>
            <person name="Ahrendt S."/>
            <person name="Looney B.P."/>
            <person name="Miyauchi S."/>
            <person name="Morin E."/>
            <person name="Drula E."/>
            <person name="Courty P.E."/>
            <person name="Chicoki N."/>
            <person name="Fauchery L."/>
            <person name="Kohler A."/>
            <person name="Kuo A."/>
            <person name="Labutti K."/>
            <person name="Pangilinan J."/>
            <person name="Lipzen A."/>
            <person name="Riley R."/>
            <person name="Andreopoulos W."/>
            <person name="He G."/>
            <person name="Johnson J."/>
            <person name="Barry K.W."/>
            <person name="Grigoriev I.V."/>
            <person name="Nagy L."/>
            <person name="Hibbett D."/>
            <person name="Henrissat B."/>
            <person name="Matheny P.B."/>
            <person name="Labbe J."/>
            <person name="Martin F."/>
        </authorList>
    </citation>
    <scope>NUCLEOTIDE SEQUENCE</scope>
    <source>
        <strain evidence="1">HHB10654</strain>
    </source>
</reference>
<name>A0ACB8SNC3_9AGAM</name>
<gene>
    <name evidence="1" type="ORF">BV25DRAFT_1919593</name>
</gene>
<reference evidence="1" key="2">
    <citation type="journal article" date="2022" name="New Phytol.">
        <title>Evolutionary transition to the ectomycorrhizal habit in the genomes of a hyperdiverse lineage of mushroom-forming fungi.</title>
        <authorList>
            <person name="Looney B."/>
            <person name="Miyauchi S."/>
            <person name="Morin E."/>
            <person name="Drula E."/>
            <person name="Courty P.E."/>
            <person name="Kohler A."/>
            <person name="Kuo A."/>
            <person name="LaButti K."/>
            <person name="Pangilinan J."/>
            <person name="Lipzen A."/>
            <person name="Riley R."/>
            <person name="Andreopoulos W."/>
            <person name="He G."/>
            <person name="Johnson J."/>
            <person name="Nolan M."/>
            <person name="Tritt A."/>
            <person name="Barry K.W."/>
            <person name="Grigoriev I.V."/>
            <person name="Nagy L.G."/>
            <person name="Hibbett D."/>
            <person name="Henrissat B."/>
            <person name="Matheny P.B."/>
            <person name="Labbe J."/>
            <person name="Martin F.M."/>
        </authorList>
    </citation>
    <scope>NUCLEOTIDE SEQUENCE</scope>
    <source>
        <strain evidence="1">HHB10654</strain>
    </source>
</reference>
<evidence type="ECO:0000313" key="1">
    <source>
        <dbReference type="EMBL" id="KAI0058059.1"/>
    </source>
</evidence>
<proteinExistence type="predicted"/>
<evidence type="ECO:0000313" key="2">
    <source>
        <dbReference type="Proteomes" id="UP000814140"/>
    </source>
</evidence>
<organism evidence="1 2">
    <name type="scientific">Artomyces pyxidatus</name>
    <dbReference type="NCBI Taxonomy" id="48021"/>
    <lineage>
        <taxon>Eukaryota</taxon>
        <taxon>Fungi</taxon>
        <taxon>Dikarya</taxon>
        <taxon>Basidiomycota</taxon>
        <taxon>Agaricomycotina</taxon>
        <taxon>Agaricomycetes</taxon>
        <taxon>Russulales</taxon>
        <taxon>Auriscalpiaceae</taxon>
        <taxon>Artomyces</taxon>
    </lineage>
</organism>
<sequence length="772" mass="81165">MPAKVPSVIKCDSESDLQRELVDIRTSLSLTETEDTWEKIARALSSLSALSKGGACDYPSAFTSALRSLSRPITSAACSERTRLSGAAIELIIALATGLGTSFEPLVPQLFPTLLSLCSRPNKVFIARAKAGIEAVIDQTQLPSVLPYLAEGLKDKSVSLRLIAIESILACLNCLNPPDLERETRAKDIEGSIKLTATDASAEVRKISRQVFDAYKILLPDRVDSFTSPLSPTAKKYLNIKASVNPNSRPQSAQSAYSTHSAAATRPTSAMSTGAKRCETVARPATAMTHTRSASASVLTSRAMAAPSLPPVRKPAPLARSQTEVIAPVRERPAAAPSRSAAMPPPPTIPVRRAQSGHPTRPPPPAERHAEASSSRAMRPDAPQQRPPTGGPMRPNPDAAAKPMSIKERLMGGARRVPLPEAQRPQVGEKPAAEAKELPKSTAANVKDAPKISPPTSSSSTAKLNPTTSTSATTTSEVTKRDAPPKTVPPSSSTAAVKRHRTISTSTASTAHAAAAAAPAKKAEKRSGGVMQPTLSQLARMKASEHDKKSTAANVKATGTMRPLSIRPKTKPSGDAQKAPSKPATKSARTKEADAIIPEASVPLPASPTASAKAACVPLPPSPTVQAQEDADIVEIVEDQPVAPKIEHAVDSPQSASTGSGPATPAKDSYLAAQSFSLATKTPISTLMSNIQRGFLFSPNSPLSPPQSYATTGSEGEDGAWTYPSWPPQVKNVPIFGQGEPIFEEAMEPPLKGSIEGESEQVRRALVEVDMN</sequence>
<comment type="caution">
    <text evidence="1">The sequence shown here is derived from an EMBL/GenBank/DDBJ whole genome shotgun (WGS) entry which is preliminary data.</text>
</comment>
<protein>
    <submittedName>
        <fullName evidence="1">Uncharacterized protein</fullName>
    </submittedName>
</protein>
<dbReference type="Proteomes" id="UP000814140">
    <property type="component" value="Unassembled WGS sequence"/>
</dbReference>